<feature type="domain" description="Core-binding (CB)" evidence="7">
    <location>
        <begin position="67"/>
        <end position="146"/>
    </location>
</feature>
<gene>
    <name evidence="8" type="ORF">ACEZDE_07645</name>
</gene>
<accession>A0ABV6VSE9</accession>
<keyword evidence="9" id="KW-1185">Reference proteome</keyword>
<dbReference type="PANTHER" id="PTHR30349">
    <property type="entry name" value="PHAGE INTEGRASE-RELATED"/>
    <property type="match status" value="1"/>
</dbReference>
<dbReference type="SUPFAM" id="SSF56349">
    <property type="entry name" value="DNA breaking-rejoining enzymes"/>
    <property type="match status" value="1"/>
</dbReference>
<dbReference type="InterPro" id="IPR011010">
    <property type="entry name" value="DNA_brk_join_enz"/>
</dbReference>
<evidence type="ECO:0000259" key="7">
    <source>
        <dbReference type="PROSITE" id="PS51900"/>
    </source>
</evidence>
<keyword evidence="2" id="KW-0229">DNA integration</keyword>
<evidence type="ECO:0000256" key="5">
    <source>
        <dbReference type="PROSITE-ProRule" id="PRU01248"/>
    </source>
</evidence>
<dbReference type="InterPro" id="IPR013762">
    <property type="entry name" value="Integrase-like_cat_sf"/>
</dbReference>
<dbReference type="Pfam" id="PF14659">
    <property type="entry name" value="Phage_int_SAM_3"/>
    <property type="match status" value="1"/>
</dbReference>
<organism evidence="8 9">
    <name type="scientific">Streptacidiphilus cavernicola</name>
    <dbReference type="NCBI Taxonomy" id="3342716"/>
    <lineage>
        <taxon>Bacteria</taxon>
        <taxon>Bacillati</taxon>
        <taxon>Actinomycetota</taxon>
        <taxon>Actinomycetes</taxon>
        <taxon>Kitasatosporales</taxon>
        <taxon>Streptomycetaceae</taxon>
        <taxon>Streptacidiphilus</taxon>
    </lineage>
</organism>
<comment type="caution">
    <text evidence="8">The sequence shown here is derived from an EMBL/GenBank/DDBJ whole genome shotgun (WGS) entry which is preliminary data.</text>
</comment>
<dbReference type="Gene3D" id="1.10.150.130">
    <property type="match status" value="1"/>
</dbReference>
<dbReference type="RefSeq" id="WP_380533788.1">
    <property type="nucleotide sequence ID" value="NZ_JBHFAB010000004.1"/>
</dbReference>
<evidence type="ECO:0000259" key="6">
    <source>
        <dbReference type="PROSITE" id="PS51898"/>
    </source>
</evidence>
<evidence type="ECO:0000256" key="3">
    <source>
        <dbReference type="ARBA" id="ARBA00023125"/>
    </source>
</evidence>
<dbReference type="CDD" id="cd01189">
    <property type="entry name" value="INT_ICEBs1_C_like"/>
    <property type="match status" value="1"/>
</dbReference>
<evidence type="ECO:0000256" key="2">
    <source>
        <dbReference type="ARBA" id="ARBA00022908"/>
    </source>
</evidence>
<sequence length="381" mass="41616">MATRKRAFGRVRKLTSGRWQARYKGPDGIDRPAPKTFRTKKEATDWLADKQAEIGSGAWIDPDAGKIPFGVYAAAWIKQRRLAETTRDLYEMLLRLHLMPGFGTVAVADITPASVRLWRAAHLEVAGAPTVAKSYALLRAIMNTALEDLLIVRNPCRIKGGSVADTPERPIATVAEVFVLAEKIQPRYRLMVLLAAFLGLRLGELIGLHRQDVDLDSGTVRVRSAVAELSSGKQITKLPKSRAGIRTVAVPDAIVPALRDHMATFAEAGRDGRVFLGAKGGTPRQNQFNRVWRRACRDAGIKGLHFHDLRHTGNNMAAATGASTRELMSRFGHSTGRAALIYQHSTEERQRVIADGLNAQIVNGLKRGSGRIGHGMGTAGE</sequence>
<dbReference type="PROSITE" id="PS51898">
    <property type="entry name" value="TYR_RECOMBINASE"/>
    <property type="match status" value="1"/>
</dbReference>
<dbReference type="InterPro" id="IPR004107">
    <property type="entry name" value="Integrase_SAM-like_N"/>
</dbReference>
<proteinExistence type="inferred from homology"/>
<evidence type="ECO:0000313" key="8">
    <source>
        <dbReference type="EMBL" id="MFC1416511.1"/>
    </source>
</evidence>
<reference evidence="8 9" key="1">
    <citation type="submission" date="2024-09" db="EMBL/GenBank/DDBJ databases">
        <authorList>
            <person name="Lee S.D."/>
        </authorList>
    </citation>
    <scope>NUCLEOTIDE SEQUENCE [LARGE SCALE GENOMIC DNA]</scope>
    <source>
        <strain evidence="8 9">N8-3</strain>
    </source>
</reference>
<name>A0ABV6VSE9_9ACTN</name>
<evidence type="ECO:0000256" key="1">
    <source>
        <dbReference type="ARBA" id="ARBA00008857"/>
    </source>
</evidence>
<dbReference type="EMBL" id="JBHFAB010000004">
    <property type="protein sequence ID" value="MFC1416511.1"/>
    <property type="molecule type" value="Genomic_DNA"/>
</dbReference>
<dbReference type="Gene3D" id="1.10.443.10">
    <property type="entry name" value="Intergrase catalytic core"/>
    <property type="match status" value="1"/>
</dbReference>
<feature type="domain" description="Tyr recombinase" evidence="6">
    <location>
        <begin position="167"/>
        <end position="355"/>
    </location>
</feature>
<dbReference type="InterPro" id="IPR050090">
    <property type="entry name" value="Tyrosine_recombinase_XerCD"/>
</dbReference>
<dbReference type="Proteomes" id="UP001592531">
    <property type="component" value="Unassembled WGS sequence"/>
</dbReference>
<dbReference type="InterPro" id="IPR044068">
    <property type="entry name" value="CB"/>
</dbReference>
<dbReference type="InterPro" id="IPR010998">
    <property type="entry name" value="Integrase_recombinase_N"/>
</dbReference>
<dbReference type="InterPro" id="IPR058717">
    <property type="entry name" value="Phage_L5_Integrase_N"/>
</dbReference>
<dbReference type="Pfam" id="PF00589">
    <property type="entry name" value="Phage_integrase"/>
    <property type="match status" value="1"/>
</dbReference>
<dbReference type="PANTHER" id="PTHR30349:SF64">
    <property type="entry name" value="PROPHAGE INTEGRASE INTD-RELATED"/>
    <property type="match status" value="1"/>
</dbReference>
<dbReference type="Pfam" id="PF26003">
    <property type="entry name" value="Integrase_N_phage"/>
    <property type="match status" value="1"/>
</dbReference>
<evidence type="ECO:0000313" key="9">
    <source>
        <dbReference type="Proteomes" id="UP001592531"/>
    </source>
</evidence>
<dbReference type="PROSITE" id="PS51900">
    <property type="entry name" value="CB"/>
    <property type="match status" value="1"/>
</dbReference>
<dbReference type="InterPro" id="IPR002104">
    <property type="entry name" value="Integrase_catalytic"/>
</dbReference>
<keyword evidence="4" id="KW-0233">DNA recombination</keyword>
<protein>
    <submittedName>
        <fullName evidence="8">Tyrosine-type recombinase/integrase</fullName>
    </submittedName>
</protein>
<evidence type="ECO:0000256" key="4">
    <source>
        <dbReference type="ARBA" id="ARBA00023172"/>
    </source>
</evidence>
<keyword evidence="3 5" id="KW-0238">DNA-binding</keyword>
<comment type="similarity">
    <text evidence="1">Belongs to the 'phage' integrase family.</text>
</comment>